<proteinExistence type="predicted"/>
<dbReference type="AlphaFoldDB" id="A0A239HJG7"/>
<gene>
    <name evidence="1" type="ORF">SAMN05216255_3425</name>
</gene>
<sequence>MPEIQSLSLKQARRLVLAAQGFNARQPKTVKAAHLNATIERLGLVQIDSVNALVRSHYLPLYSRLGHYSQALLEQAAWSSGRQRKLFEYWGHEASLMPLSFYPLMRWRMQRAERGEGIYKQLASFGREQQPLIHSVLQSVRERGALGAGSLAAGDKSKGPWWGWSDEKHALEWLFAAGHVTVAGRNGFERLYDLPERVLPAAVLNHAEVDEATAQRQLLMHSAQALGVASEIDLRDYFRLDPRDSKARIGELLESGQLTEVAVQGWSKPGYYPGTELKIPRRVVASALLSPFDSLVWQRQRTERLFDFRYRLEIYTPQHKRVYGYYVLPFLHNEQLCARLDLRAERAKGCLALHALHSEAGGLDDGAIVAMAEQLQNMAAWLGLSHVVVNCRRPEAVRLRARLQGSPSAFD</sequence>
<evidence type="ECO:0008006" key="3">
    <source>
        <dbReference type="Google" id="ProtNLM"/>
    </source>
</evidence>
<keyword evidence="2" id="KW-1185">Reference proteome</keyword>
<organism evidence="1 2">
    <name type="scientific">Pseudomonas segetis</name>
    <dbReference type="NCBI Taxonomy" id="298908"/>
    <lineage>
        <taxon>Bacteria</taxon>
        <taxon>Pseudomonadati</taxon>
        <taxon>Pseudomonadota</taxon>
        <taxon>Gammaproteobacteria</taxon>
        <taxon>Pseudomonadales</taxon>
        <taxon>Pseudomonadaceae</taxon>
        <taxon>Pseudomonas</taxon>
    </lineage>
</organism>
<name>A0A239HJG7_9PSED</name>
<reference evidence="2" key="1">
    <citation type="submission" date="2017-06" db="EMBL/GenBank/DDBJ databases">
        <authorList>
            <person name="Varghese N."/>
            <person name="Submissions S."/>
        </authorList>
    </citation>
    <scope>NUCLEOTIDE SEQUENCE [LARGE SCALE GENOMIC DNA]</scope>
    <source>
        <strain evidence="2">CIP 108523</strain>
    </source>
</reference>
<evidence type="ECO:0000313" key="1">
    <source>
        <dbReference type="EMBL" id="SNS81462.1"/>
    </source>
</evidence>
<accession>A0A239HJG7</accession>
<protein>
    <recommendedName>
        <fullName evidence="3">Winged helix-turn-helix domain-containing protein</fullName>
    </recommendedName>
</protein>
<dbReference type="RefSeq" id="WP_089360636.1">
    <property type="nucleotide sequence ID" value="NZ_FZOG01000005.1"/>
</dbReference>
<dbReference type="Pfam" id="PF06224">
    <property type="entry name" value="AlkZ-like"/>
    <property type="match status" value="1"/>
</dbReference>
<evidence type="ECO:0000313" key="2">
    <source>
        <dbReference type="Proteomes" id="UP000242915"/>
    </source>
</evidence>
<dbReference type="EMBL" id="FZOG01000005">
    <property type="protein sequence ID" value="SNS81462.1"/>
    <property type="molecule type" value="Genomic_DNA"/>
</dbReference>
<dbReference type="PANTHER" id="PTHR30528">
    <property type="entry name" value="CYTOPLASMIC PROTEIN"/>
    <property type="match status" value="1"/>
</dbReference>
<dbReference type="InterPro" id="IPR009351">
    <property type="entry name" value="AlkZ-like"/>
</dbReference>
<dbReference type="PANTHER" id="PTHR30528:SF0">
    <property type="entry name" value="CYTOPLASMIC PROTEIN"/>
    <property type="match status" value="1"/>
</dbReference>
<dbReference type="Proteomes" id="UP000242915">
    <property type="component" value="Unassembled WGS sequence"/>
</dbReference>